<dbReference type="Pfam" id="PF02660">
    <property type="entry name" value="G3P_acyltransf"/>
    <property type="match status" value="1"/>
</dbReference>
<keyword evidence="8" id="KW-0594">Phospholipid biosynthesis</keyword>
<keyword evidence="4 10" id="KW-0812">Transmembrane</keyword>
<keyword evidence="1" id="KW-1003">Cell membrane</keyword>
<feature type="transmembrane region" description="Helical" evidence="10">
    <location>
        <begin position="49"/>
        <end position="66"/>
    </location>
</feature>
<reference evidence="11" key="1">
    <citation type="submission" date="2018-05" db="EMBL/GenBank/DDBJ databases">
        <authorList>
            <person name="Lanie J.A."/>
            <person name="Ng W.-L."/>
            <person name="Kazmierczak K.M."/>
            <person name="Andrzejewski T.M."/>
            <person name="Davidsen T.M."/>
            <person name="Wayne K.J."/>
            <person name="Tettelin H."/>
            <person name="Glass J.I."/>
            <person name="Rusch D."/>
            <person name="Podicherti R."/>
            <person name="Tsui H.-C.T."/>
            <person name="Winkler M.E."/>
        </authorList>
    </citation>
    <scope>NUCLEOTIDE SEQUENCE</scope>
</reference>
<evidence type="ECO:0000256" key="4">
    <source>
        <dbReference type="ARBA" id="ARBA00022692"/>
    </source>
</evidence>
<feature type="transmembrane region" description="Helical" evidence="10">
    <location>
        <begin position="72"/>
        <end position="89"/>
    </location>
</feature>
<keyword evidence="3" id="KW-0808">Transferase</keyword>
<dbReference type="EMBL" id="UINC01028945">
    <property type="protein sequence ID" value="SVB10844.1"/>
    <property type="molecule type" value="Genomic_DNA"/>
</dbReference>
<evidence type="ECO:0000256" key="6">
    <source>
        <dbReference type="ARBA" id="ARBA00023098"/>
    </source>
</evidence>
<keyword evidence="5 10" id="KW-1133">Transmembrane helix</keyword>
<sequence length="121" mass="13958">MFSIFEKFQGGRGILNSLGIICAVGLWKEAIIVVIIFKSLEYFLWKNNALSTFFGIIAFIFLTPFILENIYVIISLELLFVLLLFKRVLTNNIDLKSFLSLDLLVSRILYDRDSNNILDSR</sequence>
<evidence type="ECO:0000256" key="1">
    <source>
        <dbReference type="ARBA" id="ARBA00022475"/>
    </source>
</evidence>
<accession>A0A382BB13</accession>
<dbReference type="AlphaFoldDB" id="A0A382BB13"/>
<evidence type="ECO:0000256" key="7">
    <source>
        <dbReference type="ARBA" id="ARBA00023136"/>
    </source>
</evidence>
<evidence type="ECO:0000313" key="11">
    <source>
        <dbReference type="EMBL" id="SVB10844.1"/>
    </source>
</evidence>
<evidence type="ECO:0000256" key="2">
    <source>
        <dbReference type="ARBA" id="ARBA00022516"/>
    </source>
</evidence>
<evidence type="ECO:0000256" key="10">
    <source>
        <dbReference type="SAM" id="Phobius"/>
    </source>
</evidence>
<keyword evidence="7 10" id="KW-0472">Membrane</keyword>
<feature type="transmembrane region" description="Helical" evidence="10">
    <location>
        <begin position="14"/>
        <end position="37"/>
    </location>
</feature>
<dbReference type="GO" id="GO:0005886">
    <property type="term" value="C:plasma membrane"/>
    <property type="evidence" value="ECO:0007669"/>
    <property type="project" value="InterPro"/>
</dbReference>
<keyword evidence="6" id="KW-0443">Lipid metabolism</keyword>
<evidence type="ECO:0000256" key="5">
    <source>
        <dbReference type="ARBA" id="ARBA00022989"/>
    </source>
</evidence>
<proteinExistence type="predicted"/>
<evidence type="ECO:0000256" key="3">
    <source>
        <dbReference type="ARBA" id="ARBA00022679"/>
    </source>
</evidence>
<evidence type="ECO:0000256" key="8">
    <source>
        <dbReference type="ARBA" id="ARBA00023209"/>
    </source>
</evidence>
<evidence type="ECO:0000256" key="9">
    <source>
        <dbReference type="ARBA" id="ARBA00023264"/>
    </source>
</evidence>
<keyword evidence="2" id="KW-0444">Lipid biosynthesis</keyword>
<dbReference type="GO" id="GO:0008654">
    <property type="term" value="P:phospholipid biosynthetic process"/>
    <property type="evidence" value="ECO:0007669"/>
    <property type="project" value="UniProtKB-KW"/>
</dbReference>
<organism evidence="11">
    <name type="scientific">marine metagenome</name>
    <dbReference type="NCBI Taxonomy" id="408172"/>
    <lineage>
        <taxon>unclassified sequences</taxon>
        <taxon>metagenomes</taxon>
        <taxon>ecological metagenomes</taxon>
    </lineage>
</organism>
<protein>
    <submittedName>
        <fullName evidence="11">Uncharacterized protein</fullName>
    </submittedName>
</protein>
<name>A0A382BB13_9ZZZZ</name>
<dbReference type="GO" id="GO:0043772">
    <property type="term" value="F:acyl-phosphate glycerol-3-phosphate acyltransferase activity"/>
    <property type="evidence" value="ECO:0007669"/>
    <property type="project" value="InterPro"/>
</dbReference>
<dbReference type="InterPro" id="IPR003811">
    <property type="entry name" value="G3P_acylTferase_PlsY"/>
</dbReference>
<keyword evidence="9" id="KW-1208">Phospholipid metabolism</keyword>
<gene>
    <name evidence="11" type="ORF">METZ01_LOCUS163698</name>
</gene>